<proteinExistence type="predicted"/>
<dbReference type="EMBL" id="DF977450">
    <property type="protein sequence ID" value="GAP83889.2"/>
    <property type="molecule type" value="Genomic_DNA"/>
</dbReference>
<sequence>MLYSYPASTLLPSTVVQVFPGQLLLLERELSQMTFGIDDEVSQRHCDRPGSDRGQKPRGCLQYNCCEGPCGEWDGAGKRWFKVWETSCSRTSWLEWEP</sequence>
<dbReference type="AlphaFoldDB" id="A0A1S7UKS9"/>
<evidence type="ECO:0000313" key="1">
    <source>
        <dbReference type="EMBL" id="GAP83889.2"/>
    </source>
</evidence>
<protein>
    <submittedName>
        <fullName evidence="1">Uncharacterized protein</fullName>
    </submittedName>
</protein>
<dbReference type="Proteomes" id="UP000054516">
    <property type="component" value="Unassembled WGS sequence"/>
</dbReference>
<name>A0A1S7UKS9_ROSNE</name>
<organism evidence="1">
    <name type="scientific">Rosellinia necatrix</name>
    <name type="common">White root-rot fungus</name>
    <dbReference type="NCBI Taxonomy" id="77044"/>
    <lineage>
        <taxon>Eukaryota</taxon>
        <taxon>Fungi</taxon>
        <taxon>Dikarya</taxon>
        <taxon>Ascomycota</taxon>
        <taxon>Pezizomycotina</taxon>
        <taxon>Sordariomycetes</taxon>
        <taxon>Xylariomycetidae</taxon>
        <taxon>Xylariales</taxon>
        <taxon>Xylariaceae</taxon>
        <taxon>Rosellinia</taxon>
    </lineage>
</organism>
<accession>A0A1S7UKS9</accession>
<keyword evidence="2" id="KW-1185">Reference proteome</keyword>
<reference evidence="1" key="1">
    <citation type="submission" date="2016-03" db="EMBL/GenBank/DDBJ databases">
        <title>Draft genome sequence of Rosellinia necatrix.</title>
        <authorList>
            <person name="Kanematsu S."/>
        </authorList>
    </citation>
    <scope>NUCLEOTIDE SEQUENCE [LARGE SCALE GENOMIC DNA]</scope>
    <source>
        <strain evidence="1">W97</strain>
    </source>
</reference>
<evidence type="ECO:0000313" key="2">
    <source>
        <dbReference type="Proteomes" id="UP000054516"/>
    </source>
</evidence>
<gene>
    <name evidence="1" type="ORF">SAMD00023353_0503080</name>
</gene>
<dbReference type="OrthoDB" id="4849160at2759"/>